<evidence type="ECO:0000313" key="2">
    <source>
        <dbReference type="Proteomes" id="UP000626109"/>
    </source>
</evidence>
<accession>A0A813LHQ5</accession>
<dbReference type="EMBL" id="CAJNNW010034870">
    <property type="protein sequence ID" value="CAE8724282.1"/>
    <property type="molecule type" value="Genomic_DNA"/>
</dbReference>
<evidence type="ECO:0000313" key="1">
    <source>
        <dbReference type="EMBL" id="CAE8724282.1"/>
    </source>
</evidence>
<dbReference type="AlphaFoldDB" id="A0A813LHQ5"/>
<comment type="caution">
    <text evidence="1">The sequence shown here is derived from an EMBL/GenBank/DDBJ whole genome shotgun (WGS) entry which is preliminary data.</text>
</comment>
<organism evidence="1 2">
    <name type="scientific">Polarella glacialis</name>
    <name type="common">Dinoflagellate</name>
    <dbReference type="NCBI Taxonomy" id="89957"/>
    <lineage>
        <taxon>Eukaryota</taxon>
        <taxon>Sar</taxon>
        <taxon>Alveolata</taxon>
        <taxon>Dinophyceae</taxon>
        <taxon>Suessiales</taxon>
        <taxon>Suessiaceae</taxon>
        <taxon>Polarella</taxon>
    </lineage>
</organism>
<proteinExistence type="predicted"/>
<reference evidence="1" key="1">
    <citation type="submission" date="2021-02" db="EMBL/GenBank/DDBJ databases">
        <authorList>
            <person name="Dougan E. K."/>
            <person name="Rhodes N."/>
            <person name="Thang M."/>
            <person name="Chan C."/>
        </authorList>
    </citation>
    <scope>NUCLEOTIDE SEQUENCE</scope>
</reference>
<dbReference type="Proteomes" id="UP000626109">
    <property type="component" value="Unassembled WGS sequence"/>
</dbReference>
<evidence type="ECO:0008006" key="3">
    <source>
        <dbReference type="Google" id="ProtNLM"/>
    </source>
</evidence>
<protein>
    <recommendedName>
        <fullName evidence="3">BTB domain-containing protein</fullName>
    </recommendedName>
</protein>
<name>A0A813LHQ5_POLGL</name>
<gene>
    <name evidence="1" type="ORF">PGLA2088_LOCUS43628</name>
</gene>
<sequence length="732" mass="78021">MALALGCWERFEDHDAPSDDPSGHAVRAASPEDVAVCMKECLSLGFGGFVVRKEKATFRPLGRLALIDQRTSGFWGRGAILYVVPDEAAVHAAELLHPIPGEERVEVTLEGGEEEEACFAAEASASILKSRSGYFESAFRHNWQDGVATEGVAKHCFKEFPGGSRTFEFAMAWLSTAEGKAVGSPWPILDCADACALTGSAAYLDSPSLLRAAARSWRLAAARGRQELLQVAGAVAEASPQFGAGHGQELVVQELRDLLQEMPKHHLQLAPEFAASPVTGLAALEARHSARETLVGHIKTVGNWVGSVIGGESRRAPTSEDNPHDFAAQLFELHEPYFVSSPPELRRLLRHVDPTHPIPAPLCFRLAAAAASAAAVAEDEVFAGHRLALDIFERSLGAESDPASAASDDACAVGLFGAGLREPTSPPALGLEILARPLVPPAAAAVILGRVLASWAARSPSSEGGDAAEVIFAGVVANRQGLRTMLSAALPRIEAEDRTNQERGSSLGGAAAMARSRSGESEWGSCFDLAVPELRAAFQGAAAAAVDRAGLAGEGIADETLSLLFRVLFRPTGGLPGVRFPLSLLRQLRHQGGPCSALAAERLLEELRISQRGSAGRWQLAQSLWSSVDWDAQHEELLEEAANLLRQWLGEAEVDGGASRAQAAVQLFSALPLQRLPRPEELLAPPVPAHVLAMLGHRCQLQNATRLAVLESENVVLREHISHLQNEIRRSS</sequence>